<dbReference type="EMBL" id="AMGV01000003">
    <property type="protein sequence ID" value="KEF60215.1"/>
    <property type="molecule type" value="Genomic_DNA"/>
</dbReference>
<feature type="region of interest" description="Disordered" evidence="5">
    <location>
        <begin position="1"/>
        <end position="30"/>
    </location>
</feature>
<feature type="compositionally biased region" description="Low complexity" evidence="5">
    <location>
        <begin position="446"/>
        <end position="455"/>
    </location>
</feature>
<evidence type="ECO:0000256" key="5">
    <source>
        <dbReference type="SAM" id="MobiDB-lite"/>
    </source>
</evidence>
<evidence type="ECO:0000256" key="1">
    <source>
        <dbReference type="ARBA" id="ARBA00022723"/>
    </source>
</evidence>
<feature type="compositionally biased region" description="Polar residues" evidence="5">
    <location>
        <begin position="380"/>
        <end position="389"/>
    </location>
</feature>
<gene>
    <name evidence="7" type="ORF">A1O9_05065</name>
</gene>
<dbReference type="GO" id="GO:0008270">
    <property type="term" value="F:zinc ion binding"/>
    <property type="evidence" value="ECO:0007669"/>
    <property type="project" value="UniProtKB-KW"/>
</dbReference>
<proteinExistence type="predicted"/>
<feature type="compositionally biased region" description="Basic and acidic residues" evidence="5">
    <location>
        <begin position="315"/>
        <end position="330"/>
    </location>
</feature>
<evidence type="ECO:0000256" key="4">
    <source>
        <dbReference type="PROSITE-ProRule" id="PRU00601"/>
    </source>
</evidence>
<organism evidence="7 8">
    <name type="scientific">Exophiala aquamarina CBS 119918</name>
    <dbReference type="NCBI Taxonomy" id="1182545"/>
    <lineage>
        <taxon>Eukaryota</taxon>
        <taxon>Fungi</taxon>
        <taxon>Dikarya</taxon>
        <taxon>Ascomycota</taxon>
        <taxon>Pezizomycotina</taxon>
        <taxon>Eurotiomycetes</taxon>
        <taxon>Chaetothyriomycetidae</taxon>
        <taxon>Chaetothyriales</taxon>
        <taxon>Herpotrichiellaceae</taxon>
        <taxon>Exophiala</taxon>
    </lineage>
</organism>
<dbReference type="VEuPathDB" id="FungiDB:A1O9_05065"/>
<evidence type="ECO:0000256" key="3">
    <source>
        <dbReference type="ARBA" id="ARBA00022833"/>
    </source>
</evidence>
<name>A0A072PX91_9EURO</name>
<evidence type="ECO:0000313" key="7">
    <source>
        <dbReference type="EMBL" id="KEF60215.1"/>
    </source>
</evidence>
<sequence>MPSHVPLPGRNMTSNKPPLPSPKPVSQLQRTNPRQFQIGQLIKRFAPSQKEISDATVLSFTLNPSDPDFPFELAGLDCNLTIPASFPQNGTPTLRITNAEMARGFQINVEKGFQSLIIESPRKPLLALLNDLDKNLEHFLTAEKAHTIKIVTNTDKKPSLPNVVPQVVQPPSARPEYVAPPVPSWSAQQLSAAKGKRQSDVRQLEARMGRLLGFSKSTDGTRFNIPVHIANAARLPPCTVHLNGVYGSEVEGVQLSFERRAREQLEMTLMAHINHLIQNIHTLAAEASTTSILPPPAPELPRPPVGDASLVGTGRETEESQRVLDPDHPHVMVIPRPPEWDRPGSGSESSSDSYDSEDYTESEDNSDVDDDGLAGGATLPDTSATASSTAPERGILLSFPNLELHGIELLTISFLSLSVKCLRCKTQLDISNIKPSLSSSAKDGRSPSSTSTRTESCPKCCSSFEMTFTPQLLHQHSVRAATIETTGCTIADMLPSTFQPTCSACSTPFPSPPGMISVRGHTPIQVCRSCHSKMTFTIPEVKFLRLSTATHDPQSLPLRKPKRENLGVTTGNPLPSNGTCSHYAHSYRWFRFSCCGRVYPCDRCHDAAESHVNEHAERMLCGWCSREQRFRPEDCGFCTRSVIRRRRGAGAGRFWEGGKGTRERALMSRKDKHKYKNKRAEGSAAAAAKKA</sequence>
<dbReference type="SUPFAM" id="SSF161219">
    <property type="entry name" value="CHY zinc finger-like"/>
    <property type="match status" value="1"/>
</dbReference>
<feature type="region of interest" description="Disordered" evidence="5">
    <location>
        <begin position="668"/>
        <end position="691"/>
    </location>
</feature>
<comment type="caution">
    <text evidence="7">The sequence shown here is derived from an EMBL/GenBank/DDBJ whole genome shotgun (WGS) entry which is preliminary data.</text>
</comment>
<feature type="domain" description="CHY-type" evidence="6">
    <location>
        <begin position="573"/>
        <end position="640"/>
    </location>
</feature>
<feature type="region of interest" description="Disordered" evidence="5">
    <location>
        <begin position="435"/>
        <end position="456"/>
    </location>
</feature>
<evidence type="ECO:0000256" key="2">
    <source>
        <dbReference type="ARBA" id="ARBA00022771"/>
    </source>
</evidence>
<dbReference type="OrthoDB" id="10253329at2759"/>
<protein>
    <recommendedName>
        <fullName evidence="6">CHY-type domain-containing protein</fullName>
    </recommendedName>
</protein>
<dbReference type="GeneID" id="25279992"/>
<dbReference type="STRING" id="1182545.A0A072PX91"/>
<feature type="compositionally biased region" description="Low complexity" evidence="5">
    <location>
        <begin position="344"/>
        <end position="353"/>
    </location>
</feature>
<evidence type="ECO:0000259" key="6">
    <source>
        <dbReference type="PROSITE" id="PS51266"/>
    </source>
</evidence>
<dbReference type="Proteomes" id="UP000027920">
    <property type="component" value="Unassembled WGS sequence"/>
</dbReference>
<keyword evidence="8" id="KW-1185">Reference proteome</keyword>
<accession>A0A072PX91</accession>
<dbReference type="InterPro" id="IPR008913">
    <property type="entry name" value="Znf_CHY"/>
</dbReference>
<feature type="compositionally biased region" description="Pro residues" evidence="5">
    <location>
        <begin position="293"/>
        <end position="304"/>
    </location>
</feature>
<reference evidence="7 8" key="1">
    <citation type="submission" date="2013-03" db="EMBL/GenBank/DDBJ databases">
        <title>The Genome Sequence of Exophiala aquamarina CBS 119918.</title>
        <authorList>
            <consortium name="The Broad Institute Genomics Platform"/>
            <person name="Cuomo C."/>
            <person name="de Hoog S."/>
            <person name="Gorbushina A."/>
            <person name="Walker B."/>
            <person name="Young S.K."/>
            <person name="Zeng Q."/>
            <person name="Gargeya S."/>
            <person name="Fitzgerald M."/>
            <person name="Haas B."/>
            <person name="Abouelleil A."/>
            <person name="Allen A.W."/>
            <person name="Alvarado L."/>
            <person name="Arachchi H.M."/>
            <person name="Berlin A.M."/>
            <person name="Chapman S.B."/>
            <person name="Gainer-Dewar J."/>
            <person name="Goldberg J."/>
            <person name="Griggs A."/>
            <person name="Gujja S."/>
            <person name="Hansen M."/>
            <person name="Howarth C."/>
            <person name="Imamovic A."/>
            <person name="Ireland A."/>
            <person name="Larimer J."/>
            <person name="McCowan C."/>
            <person name="Murphy C."/>
            <person name="Pearson M."/>
            <person name="Poon T.W."/>
            <person name="Priest M."/>
            <person name="Roberts A."/>
            <person name="Saif S."/>
            <person name="Shea T."/>
            <person name="Sisk P."/>
            <person name="Sykes S."/>
            <person name="Wortman J."/>
            <person name="Nusbaum C."/>
            <person name="Birren B."/>
        </authorList>
    </citation>
    <scope>NUCLEOTIDE SEQUENCE [LARGE SCALE GENOMIC DNA]</scope>
    <source>
        <strain evidence="7 8">CBS 119918</strain>
    </source>
</reference>
<dbReference type="AlphaFoldDB" id="A0A072PX91"/>
<feature type="compositionally biased region" description="Acidic residues" evidence="5">
    <location>
        <begin position="354"/>
        <end position="372"/>
    </location>
</feature>
<dbReference type="RefSeq" id="XP_013262805.1">
    <property type="nucleotide sequence ID" value="XM_013407351.1"/>
</dbReference>
<dbReference type="PROSITE" id="PS51266">
    <property type="entry name" value="ZF_CHY"/>
    <property type="match status" value="1"/>
</dbReference>
<dbReference type="InterPro" id="IPR037274">
    <property type="entry name" value="Znf_CHY_sf"/>
</dbReference>
<keyword evidence="1" id="KW-0479">Metal-binding</keyword>
<keyword evidence="3" id="KW-0862">Zinc</keyword>
<evidence type="ECO:0000313" key="8">
    <source>
        <dbReference type="Proteomes" id="UP000027920"/>
    </source>
</evidence>
<dbReference type="HOGENOM" id="CLU_012592_0_0_1"/>
<feature type="region of interest" description="Disordered" evidence="5">
    <location>
        <begin position="291"/>
        <end position="389"/>
    </location>
</feature>
<keyword evidence="2 4" id="KW-0863">Zinc-finger</keyword>
<dbReference type="Pfam" id="PF05495">
    <property type="entry name" value="zf-CHY"/>
    <property type="match status" value="1"/>
</dbReference>